<dbReference type="Proteomes" id="UP001590950">
    <property type="component" value="Unassembled WGS sequence"/>
</dbReference>
<reference evidence="1 2" key="1">
    <citation type="submission" date="2024-09" db="EMBL/GenBank/DDBJ databases">
        <title>Rethinking Asexuality: The Enigmatic Case of Functional Sexual Genes in Lepraria (Stereocaulaceae).</title>
        <authorList>
            <person name="Doellman M."/>
            <person name="Sun Y."/>
            <person name="Barcenas-Pena A."/>
            <person name="Lumbsch H.T."/>
            <person name="Grewe F."/>
        </authorList>
    </citation>
    <scope>NUCLEOTIDE SEQUENCE [LARGE SCALE GENOMIC DNA]</scope>
    <source>
        <strain evidence="1 2">Mercado 3170</strain>
    </source>
</reference>
<name>A0ABR4A409_9LECA</name>
<keyword evidence="2" id="KW-1185">Reference proteome</keyword>
<organism evidence="1 2">
    <name type="scientific">Stereocaulon virgatum</name>
    <dbReference type="NCBI Taxonomy" id="373712"/>
    <lineage>
        <taxon>Eukaryota</taxon>
        <taxon>Fungi</taxon>
        <taxon>Dikarya</taxon>
        <taxon>Ascomycota</taxon>
        <taxon>Pezizomycotina</taxon>
        <taxon>Lecanoromycetes</taxon>
        <taxon>OSLEUM clade</taxon>
        <taxon>Lecanoromycetidae</taxon>
        <taxon>Lecanorales</taxon>
        <taxon>Lecanorineae</taxon>
        <taxon>Stereocaulaceae</taxon>
        <taxon>Stereocaulon</taxon>
    </lineage>
</organism>
<protein>
    <recommendedName>
        <fullName evidence="3">NADPH-dependent FMN reductase-like domain-containing protein</fullName>
    </recommendedName>
</protein>
<evidence type="ECO:0000313" key="1">
    <source>
        <dbReference type="EMBL" id="KAL2040642.1"/>
    </source>
</evidence>
<gene>
    <name evidence="1" type="ORF">N7G274_006621</name>
</gene>
<evidence type="ECO:0000313" key="2">
    <source>
        <dbReference type="Proteomes" id="UP001590950"/>
    </source>
</evidence>
<sequence>MVTGVETADLILVALPIYIEALSVFKSGLDKTARVPGFKQKNEIKDRKTPKATSNPESVLAHQSIQIDWASGTERRWHEAIRDL</sequence>
<dbReference type="EMBL" id="JBEFKJ010000020">
    <property type="protein sequence ID" value="KAL2040642.1"/>
    <property type="molecule type" value="Genomic_DNA"/>
</dbReference>
<accession>A0ABR4A409</accession>
<evidence type="ECO:0008006" key="3">
    <source>
        <dbReference type="Google" id="ProtNLM"/>
    </source>
</evidence>
<proteinExistence type="predicted"/>
<comment type="caution">
    <text evidence="1">The sequence shown here is derived from an EMBL/GenBank/DDBJ whole genome shotgun (WGS) entry which is preliminary data.</text>
</comment>